<dbReference type="RefSeq" id="WP_240591933.1">
    <property type="nucleotide sequence ID" value="NZ_JAKUDL010000006.1"/>
</dbReference>
<proteinExistence type="predicted"/>
<dbReference type="InterPro" id="IPR029033">
    <property type="entry name" value="His_PPase_superfam"/>
</dbReference>
<dbReference type="AlphaFoldDB" id="A0AAJ1BJA3"/>
<gene>
    <name evidence="1" type="ORF">MJ923_16005</name>
</gene>
<dbReference type="EMBL" id="JAKUDL010000006">
    <property type="protein sequence ID" value="MCH4295809.1"/>
    <property type="molecule type" value="Genomic_DNA"/>
</dbReference>
<protein>
    <submittedName>
        <fullName evidence="1">Histidine phosphatase family protein</fullName>
    </submittedName>
</protein>
<evidence type="ECO:0000313" key="2">
    <source>
        <dbReference type="Proteomes" id="UP001297581"/>
    </source>
</evidence>
<comment type="caution">
    <text evidence="1">The sequence shown here is derived from an EMBL/GenBank/DDBJ whole genome shotgun (WGS) entry which is preliminary data.</text>
</comment>
<reference evidence="1 2" key="1">
    <citation type="submission" date="2022-02" db="EMBL/GenBank/DDBJ databases">
        <title>The genome sequence of Shewanella sp. 3B26.</title>
        <authorList>
            <person name="Du J."/>
        </authorList>
    </citation>
    <scope>NUCLEOTIDE SEQUENCE [LARGE SCALE GENOMIC DNA]</scope>
    <source>
        <strain evidence="1 2">3B26</strain>
    </source>
</reference>
<keyword evidence="2" id="KW-1185">Reference proteome</keyword>
<dbReference type="SUPFAM" id="SSF53254">
    <property type="entry name" value="Phosphoglycerate mutase-like"/>
    <property type="match status" value="1"/>
</dbReference>
<dbReference type="Proteomes" id="UP001297581">
    <property type="component" value="Unassembled WGS sequence"/>
</dbReference>
<evidence type="ECO:0000313" key="1">
    <source>
        <dbReference type="EMBL" id="MCH4295809.1"/>
    </source>
</evidence>
<organism evidence="1 2">
    <name type="scientific">Shewanella zhuhaiensis</name>
    <dbReference type="NCBI Taxonomy" id="2919576"/>
    <lineage>
        <taxon>Bacteria</taxon>
        <taxon>Pseudomonadati</taxon>
        <taxon>Pseudomonadota</taxon>
        <taxon>Gammaproteobacteria</taxon>
        <taxon>Alteromonadales</taxon>
        <taxon>Shewanellaceae</taxon>
        <taxon>Shewanella</taxon>
    </lineage>
</organism>
<name>A0AAJ1BJA3_9GAMM</name>
<dbReference type="Pfam" id="PF00300">
    <property type="entry name" value="His_Phos_1"/>
    <property type="match status" value="1"/>
</dbReference>
<dbReference type="SMART" id="SM00855">
    <property type="entry name" value="PGAM"/>
    <property type="match status" value="1"/>
</dbReference>
<accession>A0AAJ1BJA3</accession>
<dbReference type="Gene3D" id="3.40.50.1240">
    <property type="entry name" value="Phosphoglycerate mutase-like"/>
    <property type="match status" value="1"/>
</dbReference>
<sequence length="164" mass="17960">MNHAVVKSLVLLICLLPSVVFAADIWLFRHGEKAQGSDPELTPAGHERAQRIAAIIQAGRDADAPLWLFSTDYQRTRQTIAPLAAMAGAKVTLYNPRQLAEFAEELRQLQGTVVVAGHSNTTPALLKLLSGIERQISEDRFDALYHLKTGADGVEFEALSSNLR</sequence>
<dbReference type="CDD" id="cd07067">
    <property type="entry name" value="HP_PGM_like"/>
    <property type="match status" value="1"/>
</dbReference>
<dbReference type="InterPro" id="IPR013078">
    <property type="entry name" value="His_Pase_superF_clade-1"/>
</dbReference>